<sequence>MPLPPDYDARVYAGVLGKIIGVYAGRPVENWTHARIAAELGEVRGYVNDRLGLPLIVPDDDITGTFTFLRALEDASWGADLTPQDVAEAWLNYIVEERTILWWGGLGNSTEHTAYLRLRGGVPAPRSGSAVLNGRVVAEQIGAQIFIDGWGMVAPGDPALAARLARAAASVSHDGEAVHAAVLLAAMEALAFVEDDLNRIYDAALAFIPGDSVIARLVGDLRAWRGAEPDWRVTRERIEAEYGYDRYGGLVHVVPNHALVQLALLYADGDFTRAMLIANTSGWDTDCNAGNVGCFLGIQQGLAAFEGQAFDWRSPVADRLYLPSAEGGRAVSDALTVAGRVAALGQRLAGETPVPPGGGARFHFSQPGSVQGFRAGGDGARVENVGGRALRLTPGGGEAVFLTPTFVPPDMLRHEGYGLVASPALHPGQTVRATLLPGDVAGVEARLVVRAYGPGDTLRPVFGPPTRLTPGEHHLAWQVPDTGGWPVAEVGVALRGAGDGALLGRLSWDGAPDVTLARPPGEGESWRRAWVNAVDVWEARFPEAYRMSHNRGRGLLLQGAEAWRDYRAEATLTPVLAEAFGLVVRAGGLRRYYALLLRRGGALQLVKVLGEETVLAETSCPWSFGEARGFALEVRGAAVWAWLDGELLLEARDGEEPLPGGAVGLVCEEGTVTCEAVRVTPLRGDVSRPRGDPISRPPSP</sequence>
<proteinExistence type="predicted"/>
<dbReference type="Gene3D" id="1.10.4080.10">
    <property type="entry name" value="ADP-ribosylation/Crystallin J1"/>
    <property type="match status" value="1"/>
</dbReference>
<reference evidence="1" key="1">
    <citation type="submission" date="2022-07" db="EMBL/GenBank/DDBJ databases">
        <title>Complete Genome Sequence of the Radioresistant Bacterium Deinococcus aetherius ST0316, Isolated from the Air Dust collected in Lower Stratosphere above Japan.</title>
        <authorList>
            <person name="Satoh K."/>
            <person name="Hagiwara K."/>
            <person name="Katsumata K."/>
            <person name="Kubo A."/>
            <person name="Yokobori S."/>
            <person name="Yamagishi A."/>
            <person name="Oono Y."/>
            <person name="Narumi I."/>
        </authorList>
    </citation>
    <scope>NUCLEOTIDE SEQUENCE</scope>
    <source>
        <strain evidence="1">ST0316</strain>
        <plasmid evidence="1">pDAETH-1</plasmid>
    </source>
</reference>
<dbReference type="Proteomes" id="UP001064971">
    <property type="component" value="Plasmid pDAETH-1"/>
</dbReference>
<dbReference type="Gene3D" id="2.60.120.560">
    <property type="entry name" value="Exo-inulinase, domain 1"/>
    <property type="match status" value="1"/>
</dbReference>
<evidence type="ECO:0008006" key="3">
    <source>
        <dbReference type="Google" id="ProtNLM"/>
    </source>
</evidence>
<dbReference type="InterPro" id="IPR005502">
    <property type="entry name" value="Ribosyl_crysJ1"/>
</dbReference>
<dbReference type="SUPFAM" id="SSF101478">
    <property type="entry name" value="ADP-ribosylglycohydrolase"/>
    <property type="match status" value="1"/>
</dbReference>
<keyword evidence="1" id="KW-0614">Plasmid</keyword>
<organism evidence="1 2">
    <name type="scientific">Deinococcus aetherius</name>
    <dbReference type="NCBI Taxonomy" id="200252"/>
    <lineage>
        <taxon>Bacteria</taxon>
        <taxon>Thermotogati</taxon>
        <taxon>Deinococcota</taxon>
        <taxon>Deinococci</taxon>
        <taxon>Deinococcales</taxon>
        <taxon>Deinococcaceae</taxon>
        <taxon>Deinococcus</taxon>
    </lineage>
</organism>
<evidence type="ECO:0000313" key="2">
    <source>
        <dbReference type="Proteomes" id="UP001064971"/>
    </source>
</evidence>
<evidence type="ECO:0000313" key="1">
    <source>
        <dbReference type="EMBL" id="BDP43650.1"/>
    </source>
</evidence>
<dbReference type="Pfam" id="PF03747">
    <property type="entry name" value="ADP_ribosyl_GH"/>
    <property type="match status" value="1"/>
</dbReference>
<accession>A0ABM8AIK0</accession>
<name>A0ABM8AIK0_9DEIO</name>
<dbReference type="EMBL" id="AP026561">
    <property type="protein sequence ID" value="BDP43650.1"/>
    <property type="molecule type" value="Genomic_DNA"/>
</dbReference>
<dbReference type="RefSeq" id="WP_264777520.1">
    <property type="nucleotide sequence ID" value="NZ_AP026561.1"/>
</dbReference>
<gene>
    <name evidence="1" type="ORF">DAETH_36190</name>
</gene>
<geneLocation type="plasmid" evidence="1 2">
    <name>pDAETH-1</name>
</geneLocation>
<protein>
    <recommendedName>
        <fullName evidence="3">ADP-ribosylglycohydrolase</fullName>
    </recommendedName>
</protein>
<dbReference type="InterPro" id="IPR036705">
    <property type="entry name" value="Ribosyl_crysJ1_sf"/>
</dbReference>
<keyword evidence="2" id="KW-1185">Reference proteome</keyword>